<organism evidence="4 5">
    <name type="scientific">Paraburkholderia translucens</name>
    <dbReference type="NCBI Taxonomy" id="2886945"/>
    <lineage>
        <taxon>Bacteria</taxon>
        <taxon>Pseudomonadati</taxon>
        <taxon>Pseudomonadota</taxon>
        <taxon>Betaproteobacteria</taxon>
        <taxon>Burkholderiales</taxon>
        <taxon>Burkholderiaceae</taxon>
        <taxon>Paraburkholderia</taxon>
    </lineage>
</organism>
<reference evidence="4 5" key="1">
    <citation type="submission" date="2021-11" db="EMBL/GenBank/DDBJ databases">
        <authorList>
            <person name="Oh E.-T."/>
            <person name="Kim S.-B."/>
        </authorList>
    </citation>
    <scope>NUCLEOTIDE SEQUENCE [LARGE SCALE GENOMIC DNA]</scope>
    <source>
        <strain evidence="4 5">MMS20-SJTN17</strain>
    </source>
</reference>
<name>A0ABS8K8Z4_9BURK</name>
<dbReference type="SUPFAM" id="SSF51735">
    <property type="entry name" value="NAD(P)-binding Rossmann-fold domains"/>
    <property type="match status" value="1"/>
</dbReference>
<dbReference type="PRINTS" id="PR00080">
    <property type="entry name" value="SDRFAMILY"/>
</dbReference>
<dbReference type="Proteomes" id="UP001430614">
    <property type="component" value="Unassembled WGS sequence"/>
</dbReference>
<comment type="similarity">
    <text evidence="1 3">Belongs to the short-chain dehydrogenases/reductases (SDR) family.</text>
</comment>
<keyword evidence="5" id="KW-1185">Reference proteome</keyword>
<dbReference type="PANTHER" id="PTHR42760:SF133">
    <property type="entry name" value="3-OXOACYL-[ACYL-CARRIER-PROTEIN] REDUCTASE"/>
    <property type="match status" value="1"/>
</dbReference>
<evidence type="ECO:0000256" key="2">
    <source>
        <dbReference type="ARBA" id="ARBA00023002"/>
    </source>
</evidence>
<gene>
    <name evidence="4" type="ORF">LJ655_04780</name>
</gene>
<dbReference type="PANTHER" id="PTHR42760">
    <property type="entry name" value="SHORT-CHAIN DEHYDROGENASES/REDUCTASES FAMILY MEMBER"/>
    <property type="match status" value="1"/>
</dbReference>
<evidence type="ECO:0000256" key="1">
    <source>
        <dbReference type="ARBA" id="ARBA00006484"/>
    </source>
</evidence>
<evidence type="ECO:0000256" key="3">
    <source>
        <dbReference type="RuleBase" id="RU000363"/>
    </source>
</evidence>
<protein>
    <submittedName>
        <fullName evidence="4">SDR family NAD(P)-dependent oxidoreductase</fullName>
    </submittedName>
</protein>
<dbReference type="PRINTS" id="PR00081">
    <property type="entry name" value="GDHRDH"/>
</dbReference>
<dbReference type="InterPro" id="IPR002347">
    <property type="entry name" value="SDR_fam"/>
</dbReference>
<sequence>MNKVAVVTGGNRGLGLAATRQLAELGYLTVIGSRDVNAGAGVAGAFRSEQLAVYASQLDISDSRSVDAFFEHVIEEYGRVDILLNSAGVYLEGAKGFREIDEATLLESINVNTIGAWRTCKAVAPHMIRQSYGRIVNVSSGWGALADMNANAAAYRISKAGLNALTRIVAADLAKYGDIKVNAVCPGWIRTRMGGADAELDADEAATHVVWAALFGENGPTGGFFKFRKSIAW</sequence>
<dbReference type="Gene3D" id="3.40.50.720">
    <property type="entry name" value="NAD(P)-binding Rossmann-like Domain"/>
    <property type="match status" value="1"/>
</dbReference>
<dbReference type="Pfam" id="PF00106">
    <property type="entry name" value="adh_short"/>
    <property type="match status" value="1"/>
</dbReference>
<evidence type="ECO:0000313" key="5">
    <source>
        <dbReference type="Proteomes" id="UP001430614"/>
    </source>
</evidence>
<comment type="caution">
    <text evidence="4">The sequence shown here is derived from an EMBL/GenBank/DDBJ whole genome shotgun (WGS) entry which is preliminary data.</text>
</comment>
<evidence type="ECO:0000313" key="4">
    <source>
        <dbReference type="EMBL" id="MCC8401216.1"/>
    </source>
</evidence>
<accession>A0ABS8K8Z4</accession>
<dbReference type="RefSeq" id="WP_230560109.1">
    <property type="nucleotide sequence ID" value="NZ_JAJITC010000002.1"/>
</dbReference>
<dbReference type="InterPro" id="IPR036291">
    <property type="entry name" value="NAD(P)-bd_dom_sf"/>
</dbReference>
<keyword evidence="2" id="KW-0560">Oxidoreductase</keyword>
<dbReference type="EMBL" id="JAJITC010000002">
    <property type="protein sequence ID" value="MCC8401216.1"/>
    <property type="molecule type" value="Genomic_DNA"/>
</dbReference>
<proteinExistence type="inferred from homology"/>